<dbReference type="PROSITE" id="PS51257">
    <property type="entry name" value="PROKAR_LIPOPROTEIN"/>
    <property type="match status" value="1"/>
</dbReference>
<dbReference type="EMBL" id="CP038865">
    <property type="protein sequence ID" value="QCA27995.1"/>
    <property type="molecule type" value="Genomic_DNA"/>
</dbReference>
<accession>A0AAJ5EFM1</accession>
<evidence type="ECO:0000313" key="4">
    <source>
        <dbReference type="Proteomes" id="UP000297725"/>
    </source>
</evidence>
<sequence length="217" mass="24786">MENRVIKFGLILSMCLLVTGCQTALPKNQLIKEGKMRYIIADQEQNPFVTLIQNPGGLIISPNDEVKQMTVYFDVYHQDKIVKHEEVGKVFADDLFKLKGTLVWGETANNKLNDSDEQSDDSSYMNPLSVAFVTEESSINFGIPDMSRYQYNSSSNFSLSDEMKQLPTNQPVMLAMWSKGESFTTFDNSLEYFKKENLKNEASYFLYVVFSDKVIDD</sequence>
<name>A0AAJ5EFM1_9ENTE</name>
<organism evidence="2 4">
    <name type="scientific">Vagococcus xieshaowenii</name>
    <dbReference type="NCBI Taxonomy" id="2562451"/>
    <lineage>
        <taxon>Bacteria</taxon>
        <taxon>Bacillati</taxon>
        <taxon>Bacillota</taxon>
        <taxon>Bacilli</taxon>
        <taxon>Lactobacillales</taxon>
        <taxon>Enterococcaceae</taxon>
        <taxon>Vagococcus</taxon>
    </lineage>
</organism>
<proteinExistence type="predicted"/>
<protein>
    <recommendedName>
        <fullName evidence="5">Lipoprotein</fullName>
    </recommendedName>
</protein>
<dbReference type="AlphaFoldDB" id="A0AAJ5EFM1"/>
<reference evidence="1 3" key="2">
    <citation type="journal article" date="2020" name="Int. J. Syst. Evol. Microbiol.">
        <title>Vagococcus xieshaowenii sp. nov., isolated from snow finch (Montifringilla taczanowskii) cloacal content.</title>
        <authorList>
            <person name="Ge Y."/>
            <person name="Yang J."/>
            <person name="Lai X.H."/>
            <person name="Zhang G."/>
            <person name="Jin D."/>
            <person name="Lu S."/>
            <person name="Wang B."/>
            <person name="Huang Y."/>
            <person name="Huang Y."/>
            <person name="Ren Z."/>
            <person name="Zhang X."/>
            <person name="Xu J."/>
        </authorList>
    </citation>
    <scope>NUCLEOTIDE SEQUENCE [LARGE SCALE GENOMIC DNA]</scope>
    <source>
        <strain evidence="3">personal::cf-49</strain>
        <strain evidence="1">Personal::cf-49</strain>
    </source>
</reference>
<evidence type="ECO:0000313" key="2">
    <source>
        <dbReference type="EMBL" id="TFZ41238.1"/>
    </source>
</evidence>
<keyword evidence="3" id="KW-1185">Reference proteome</keyword>
<reference evidence="2 4" key="1">
    <citation type="submission" date="2019-03" db="EMBL/GenBank/DDBJ databases">
        <title>Vagococcus sp. was isolated fron gut of Carduelis flavirostris.</title>
        <authorList>
            <person name="Ge Y."/>
        </authorList>
    </citation>
    <scope>NUCLEOTIDE SEQUENCE [LARGE SCALE GENOMIC DNA]</scope>
    <source>
        <strain evidence="2 4">CF-210</strain>
    </source>
</reference>
<evidence type="ECO:0000313" key="3">
    <source>
        <dbReference type="Proteomes" id="UP000296883"/>
    </source>
</evidence>
<dbReference type="Proteomes" id="UP000297725">
    <property type="component" value="Unassembled WGS sequence"/>
</dbReference>
<dbReference type="RefSeq" id="WP_135254372.1">
    <property type="nucleotide sequence ID" value="NZ_CP038865.1"/>
</dbReference>
<dbReference type="Proteomes" id="UP000296883">
    <property type="component" value="Chromosome"/>
</dbReference>
<evidence type="ECO:0008006" key="5">
    <source>
        <dbReference type="Google" id="ProtNLM"/>
    </source>
</evidence>
<gene>
    <name evidence="2" type="ORF">E4031_05135</name>
    <name evidence="1" type="ORF">E4Z98_00990</name>
</gene>
<dbReference type="EMBL" id="SRHU01000021">
    <property type="protein sequence ID" value="TFZ41238.1"/>
    <property type="molecule type" value="Genomic_DNA"/>
</dbReference>
<evidence type="ECO:0000313" key="1">
    <source>
        <dbReference type="EMBL" id="QCA27995.1"/>
    </source>
</evidence>